<dbReference type="SUPFAM" id="SSF56235">
    <property type="entry name" value="N-terminal nucleophile aminohydrolases (Ntn hydrolases)"/>
    <property type="match status" value="1"/>
</dbReference>
<evidence type="ECO:0000256" key="6">
    <source>
        <dbReference type="ARBA" id="ARBA00023145"/>
    </source>
</evidence>
<evidence type="ECO:0000256" key="3">
    <source>
        <dbReference type="ARBA" id="ARBA00009381"/>
    </source>
</evidence>
<keyword evidence="10" id="KW-0732">Signal</keyword>
<dbReference type="PANTHER" id="PTHR43199">
    <property type="entry name" value="GLUTATHIONE HYDROLASE"/>
    <property type="match status" value="1"/>
</dbReference>
<dbReference type="RefSeq" id="WP_404675828.1">
    <property type="nucleotide sequence ID" value="NZ_JBJDOT010000021.1"/>
</dbReference>
<comment type="caution">
    <text evidence="11">The sequence shown here is derived from an EMBL/GenBank/DDBJ whole genome shotgun (WGS) entry which is preliminary data.</text>
</comment>
<comment type="pathway">
    <text evidence="9">Sulfur metabolism; glutathione metabolism.</text>
</comment>
<keyword evidence="6 9" id="KW-0865">Zymogen</keyword>
<comment type="subunit">
    <text evidence="9">This enzyme consists of two polypeptide chains, which are synthesized in precursor form from a single polypeptide.</text>
</comment>
<protein>
    <recommendedName>
        <fullName evidence="9">Glutathione hydrolase proenzyme</fullName>
        <ecNumber evidence="9">2.3.2.2</ecNumber>
        <ecNumber evidence="9">3.4.19.13</ecNumber>
    </recommendedName>
    <component>
        <recommendedName>
            <fullName evidence="9">Glutathione hydrolase large chain</fullName>
        </recommendedName>
    </component>
    <component>
        <recommendedName>
            <fullName evidence="9">Glutathione hydrolase small chain</fullName>
        </recommendedName>
    </component>
</protein>
<dbReference type="InterPro" id="IPR000101">
    <property type="entry name" value="GGT_peptidase"/>
</dbReference>
<evidence type="ECO:0000256" key="2">
    <source>
        <dbReference type="ARBA" id="ARBA00001089"/>
    </source>
</evidence>
<feature type="signal peptide" evidence="10">
    <location>
        <begin position="1"/>
        <end position="22"/>
    </location>
</feature>
<evidence type="ECO:0000256" key="9">
    <source>
        <dbReference type="RuleBase" id="RU368036"/>
    </source>
</evidence>
<comment type="similarity">
    <text evidence="3 9">Belongs to the gamma-glutamyltransferase family.</text>
</comment>
<evidence type="ECO:0000256" key="7">
    <source>
        <dbReference type="ARBA" id="ARBA00023315"/>
    </source>
</evidence>
<dbReference type="NCBIfam" id="TIGR00066">
    <property type="entry name" value="g_glut_trans"/>
    <property type="match status" value="1"/>
</dbReference>
<accession>A0ABW8KZY4</accession>
<name>A0ABW8KZY4_9GAMM</name>
<keyword evidence="4 9" id="KW-0808">Transferase</keyword>
<evidence type="ECO:0000256" key="5">
    <source>
        <dbReference type="ARBA" id="ARBA00022801"/>
    </source>
</evidence>
<dbReference type="Gene3D" id="1.10.246.130">
    <property type="match status" value="1"/>
</dbReference>
<evidence type="ECO:0000256" key="4">
    <source>
        <dbReference type="ARBA" id="ARBA00022679"/>
    </source>
</evidence>
<evidence type="ECO:0000313" key="12">
    <source>
        <dbReference type="Proteomes" id="UP001620262"/>
    </source>
</evidence>
<evidence type="ECO:0000256" key="1">
    <source>
        <dbReference type="ARBA" id="ARBA00001049"/>
    </source>
</evidence>
<dbReference type="EC" id="3.4.19.13" evidence="9"/>
<dbReference type="EMBL" id="JBJDOT010000021">
    <property type="protein sequence ID" value="MFK3865149.1"/>
    <property type="molecule type" value="Genomic_DNA"/>
</dbReference>
<keyword evidence="9" id="KW-0317">Glutathione biosynthesis</keyword>
<reference evidence="11 12" key="1">
    <citation type="submission" date="2024-11" db="EMBL/GenBank/DDBJ databases">
        <title>The Natural Products Discovery Center: Release of the First 8490 Sequenced Strains for Exploring Actinobacteria Biosynthetic Diversity.</title>
        <authorList>
            <person name="Kalkreuter E."/>
            <person name="Kautsar S.A."/>
            <person name="Yang D."/>
            <person name="Bader C.D."/>
            <person name="Teijaro C.N."/>
            <person name="Fluegel L."/>
            <person name="Davis C.M."/>
            <person name="Simpson J.R."/>
            <person name="Lauterbach L."/>
            <person name="Steele A.D."/>
            <person name="Gui C."/>
            <person name="Meng S."/>
            <person name="Li G."/>
            <person name="Viehrig K."/>
            <person name="Ye F."/>
            <person name="Su P."/>
            <person name="Kiefer A.F."/>
            <person name="Nichols A."/>
            <person name="Cepeda A.J."/>
            <person name="Yan W."/>
            <person name="Fan B."/>
            <person name="Jiang Y."/>
            <person name="Adhikari A."/>
            <person name="Zheng C.-J."/>
            <person name="Schuster L."/>
            <person name="Cowan T.M."/>
            <person name="Smanski M.J."/>
            <person name="Chevrette M.G."/>
            <person name="De Carvalho L.P.S."/>
            <person name="Shen B."/>
        </authorList>
    </citation>
    <scope>NUCLEOTIDE SEQUENCE [LARGE SCALE GENOMIC DNA]</scope>
    <source>
        <strain evidence="11 12">NPDC078403</strain>
    </source>
</reference>
<organism evidence="11 12">
    <name type="scientific">Pseudoalteromonas rhizosphaerae</name>
    <dbReference type="NCBI Taxonomy" id="2518973"/>
    <lineage>
        <taxon>Bacteria</taxon>
        <taxon>Pseudomonadati</taxon>
        <taxon>Pseudomonadota</taxon>
        <taxon>Gammaproteobacteria</taxon>
        <taxon>Alteromonadales</taxon>
        <taxon>Pseudoalteromonadaceae</taxon>
        <taxon>Pseudoalteromonas</taxon>
    </lineage>
</organism>
<dbReference type="InterPro" id="IPR043137">
    <property type="entry name" value="GGT_ssub_C"/>
</dbReference>
<comment type="catalytic activity">
    <reaction evidence="2 9">
        <text>glutathione + H2O = L-cysteinylglycine + L-glutamate</text>
        <dbReference type="Rhea" id="RHEA:28807"/>
        <dbReference type="ChEBI" id="CHEBI:15377"/>
        <dbReference type="ChEBI" id="CHEBI:29985"/>
        <dbReference type="ChEBI" id="CHEBI:57925"/>
        <dbReference type="ChEBI" id="CHEBI:61694"/>
        <dbReference type="EC" id="3.4.19.13"/>
    </reaction>
</comment>
<evidence type="ECO:0000256" key="8">
    <source>
        <dbReference type="ARBA" id="ARBA00047417"/>
    </source>
</evidence>
<evidence type="ECO:0000256" key="10">
    <source>
        <dbReference type="SAM" id="SignalP"/>
    </source>
</evidence>
<dbReference type="InterPro" id="IPR029055">
    <property type="entry name" value="Ntn_hydrolases_N"/>
</dbReference>
<keyword evidence="7 9" id="KW-0012">Acyltransferase</keyword>
<keyword evidence="12" id="KW-1185">Reference proteome</keyword>
<dbReference type="PRINTS" id="PR01210">
    <property type="entry name" value="GGTRANSPTASE"/>
</dbReference>
<dbReference type="Proteomes" id="UP001620262">
    <property type="component" value="Unassembled WGS sequence"/>
</dbReference>
<dbReference type="InterPro" id="IPR051792">
    <property type="entry name" value="GGT_bact"/>
</dbReference>
<evidence type="ECO:0000313" key="11">
    <source>
        <dbReference type="EMBL" id="MFK3865149.1"/>
    </source>
</evidence>
<dbReference type="InterPro" id="IPR043138">
    <property type="entry name" value="GGT_lsub"/>
</dbReference>
<dbReference type="GO" id="GO:0103068">
    <property type="term" value="F:leukotriene C4 gamma-glutamyl transferase activity"/>
    <property type="evidence" value="ECO:0007669"/>
    <property type="project" value="UniProtKB-EC"/>
</dbReference>
<dbReference type="Pfam" id="PF01019">
    <property type="entry name" value="G_glu_transpept"/>
    <property type="match status" value="1"/>
</dbReference>
<sequence length="596" mass="64331">MFLPFKTSVVFSLTLLTLPVLATQTPREVREPEAATGHQLKQHVTGQQYMVAAANPYAAKAGQTILAKGGSAVDAAIATQLVLTLVEPQSSGIGGGTFMLYFDKGHNKLTSFDGRETAPSNADETLFLDEKGNAAPWIEAVVGGRSVGVPGLLHAFAKAHQQYGKLAWAELFKPAIELAEQGFVVSPRLHALLAKQINPGVTTLPVIRDYFFPDGKPLAVGTVKTNQPLAEVYKKIASKGIDAFYKGDNAKQMVAAVTHSIVAPGTLALTDLANYKSKQRDAVCTPYHSYKVCSMAPPSSGGVAVLQILALLEDKNMGQFKANSAQALHYFSQASRLAFADRNVYMGDPDFADIPTNELLDKRYIEQRTKLISERDEKAYAGQPRPLLSYAQDDAYELPSTTHVSIVDSEGNAVSMTSSIEMAFGSTVMVNGYILNNQLTDFALSPRKNGKLLANRVEAGKRPRSSMSPVMVFNNDGSLRLVVGSPGGSRIIDYVAQVVIGVLDWQLTAQQAIDLPRITNRNNYTSVEKGTAIEAIIPDLQKRGHTVKVVDLNSGLHAVEVVNGTLFGAADPRREGIALSEQSIVLKEHEMPVNKP</sequence>
<dbReference type="EC" id="2.3.2.2" evidence="9"/>
<feature type="chain" id="PRO_5046795527" description="Glutathione hydrolase proenzyme" evidence="10">
    <location>
        <begin position="23"/>
        <end position="596"/>
    </location>
</feature>
<dbReference type="Gene3D" id="3.60.20.40">
    <property type="match status" value="1"/>
</dbReference>
<comment type="catalytic activity">
    <reaction evidence="8 9">
        <text>an N-terminal (5-L-glutamyl)-[peptide] + an alpha-amino acid = 5-L-glutamyl amino acid + an N-terminal L-alpha-aminoacyl-[peptide]</text>
        <dbReference type="Rhea" id="RHEA:23904"/>
        <dbReference type="Rhea" id="RHEA-COMP:9780"/>
        <dbReference type="Rhea" id="RHEA-COMP:9795"/>
        <dbReference type="ChEBI" id="CHEBI:77644"/>
        <dbReference type="ChEBI" id="CHEBI:78597"/>
        <dbReference type="ChEBI" id="CHEBI:78599"/>
        <dbReference type="ChEBI" id="CHEBI:78608"/>
        <dbReference type="EC" id="2.3.2.2"/>
    </reaction>
</comment>
<comment type="PTM">
    <text evidence="9">Cleaved by autocatalysis into a large and a small subunit.</text>
</comment>
<dbReference type="PANTHER" id="PTHR43199:SF1">
    <property type="entry name" value="GLUTATHIONE HYDROLASE PROENZYME"/>
    <property type="match status" value="1"/>
</dbReference>
<comment type="catalytic activity">
    <reaction evidence="1 9">
        <text>an S-substituted glutathione + H2O = an S-substituted L-cysteinylglycine + L-glutamate</text>
        <dbReference type="Rhea" id="RHEA:59468"/>
        <dbReference type="ChEBI" id="CHEBI:15377"/>
        <dbReference type="ChEBI" id="CHEBI:29985"/>
        <dbReference type="ChEBI" id="CHEBI:90779"/>
        <dbReference type="ChEBI" id="CHEBI:143103"/>
        <dbReference type="EC" id="3.4.19.13"/>
    </reaction>
</comment>
<proteinExistence type="inferred from homology"/>
<keyword evidence="5 9" id="KW-0378">Hydrolase</keyword>
<gene>
    <name evidence="11" type="primary">ggt</name>
    <name evidence="11" type="ORF">ACI2JU_14920</name>
</gene>